<dbReference type="InterPro" id="IPR020894">
    <property type="entry name" value="Cadherin_CS"/>
</dbReference>
<evidence type="ECO:0000313" key="17">
    <source>
        <dbReference type="Proteomes" id="UP001623348"/>
    </source>
</evidence>
<dbReference type="PANTHER" id="PTHR24028:SF260">
    <property type="entry name" value="PROTOCADHERIN-20"/>
    <property type="match status" value="1"/>
</dbReference>
<evidence type="ECO:0000256" key="10">
    <source>
        <dbReference type="ARBA" id="ARBA00023180"/>
    </source>
</evidence>
<proteinExistence type="predicted"/>
<gene>
    <name evidence="16" type="ORF">GRJ2_000457300</name>
</gene>
<dbReference type="InterPro" id="IPR012337">
    <property type="entry name" value="RNaseH-like_sf"/>
</dbReference>
<comment type="subcellular location">
    <subcellularLocation>
        <location evidence="1">Cell membrane</location>
        <topology evidence="1">Single-pass type I membrane protein</topology>
    </subcellularLocation>
</comment>
<dbReference type="GO" id="GO:0005509">
    <property type="term" value="F:calcium ion binding"/>
    <property type="evidence" value="ECO:0007669"/>
    <property type="project" value="UniProtKB-UniRule"/>
</dbReference>
<dbReference type="FunFam" id="2.60.40.60:FF:000162">
    <property type="entry name" value="Protocadherin-20"/>
    <property type="match status" value="1"/>
</dbReference>
<dbReference type="InterPro" id="IPR036397">
    <property type="entry name" value="RNaseH_sf"/>
</dbReference>
<feature type="domain" description="Cadherin" evidence="14">
    <location>
        <begin position="859"/>
        <end position="961"/>
    </location>
</feature>
<dbReference type="Gene3D" id="2.60.40.60">
    <property type="entry name" value="Cadherins"/>
    <property type="match status" value="7"/>
</dbReference>
<dbReference type="EMBL" id="BAAFJT010000001">
    <property type="protein sequence ID" value="GAB0179920.1"/>
    <property type="molecule type" value="Genomic_DNA"/>
</dbReference>
<dbReference type="FunFam" id="2.60.40.60:FF:000007">
    <property type="entry name" value="Protocadherin alpha 2"/>
    <property type="match status" value="1"/>
</dbReference>
<feature type="domain" description="Cadherin" evidence="14">
    <location>
        <begin position="652"/>
        <end position="754"/>
    </location>
</feature>
<dbReference type="SUPFAM" id="SSF49313">
    <property type="entry name" value="Cadherin-like"/>
    <property type="match status" value="6"/>
</dbReference>
<evidence type="ECO:0000256" key="13">
    <source>
        <dbReference type="SAM" id="Phobius"/>
    </source>
</evidence>
<evidence type="ECO:0000256" key="1">
    <source>
        <dbReference type="ARBA" id="ARBA00004251"/>
    </source>
</evidence>
<dbReference type="SUPFAM" id="SSF53098">
    <property type="entry name" value="Ribonuclease H-like"/>
    <property type="match status" value="1"/>
</dbReference>
<reference evidence="16 17" key="1">
    <citation type="submission" date="2024-06" db="EMBL/GenBank/DDBJ databases">
        <title>The draft genome of Grus japonensis, version 3.</title>
        <authorList>
            <person name="Nabeshima K."/>
            <person name="Suzuki S."/>
            <person name="Onuma M."/>
        </authorList>
    </citation>
    <scope>NUCLEOTIDE SEQUENCE [LARGE SCALE GENOMIC DNA]</scope>
    <source>
        <strain evidence="16 17">451A</strain>
    </source>
</reference>
<dbReference type="PROSITE" id="PS50268">
    <property type="entry name" value="CADHERIN_2"/>
    <property type="match status" value="7"/>
</dbReference>
<dbReference type="InterPro" id="IPR002156">
    <property type="entry name" value="RNaseH_domain"/>
</dbReference>
<feature type="transmembrane region" description="Helical" evidence="13">
    <location>
        <begin position="1109"/>
        <end position="1132"/>
    </location>
</feature>
<keyword evidence="5" id="KW-0677">Repeat</keyword>
<organism evidence="16 17">
    <name type="scientific">Grus japonensis</name>
    <name type="common">Japanese crane</name>
    <name type="synonym">Red-crowned crane</name>
    <dbReference type="NCBI Taxonomy" id="30415"/>
    <lineage>
        <taxon>Eukaryota</taxon>
        <taxon>Metazoa</taxon>
        <taxon>Chordata</taxon>
        <taxon>Craniata</taxon>
        <taxon>Vertebrata</taxon>
        <taxon>Euteleostomi</taxon>
        <taxon>Archelosauria</taxon>
        <taxon>Archosauria</taxon>
        <taxon>Dinosauria</taxon>
        <taxon>Saurischia</taxon>
        <taxon>Theropoda</taxon>
        <taxon>Coelurosauria</taxon>
        <taxon>Aves</taxon>
        <taxon>Neognathae</taxon>
        <taxon>Neoaves</taxon>
        <taxon>Gruiformes</taxon>
        <taxon>Gruidae</taxon>
        <taxon>Grus</taxon>
    </lineage>
</organism>
<feature type="domain" description="Cadherin" evidence="14">
    <location>
        <begin position="429"/>
        <end position="539"/>
    </location>
</feature>
<protein>
    <recommendedName>
        <fullName evidence="11">Protocadherin-20</fullName>
    </recommendedName>
</protein>
<keyword evidence="2" id="KW-1003">Cell membrane</keyword>
<evidence type="ECO:0000256" key="6">
    <source>
        <dbReference type="ARBA" id="ARBA00022837"/>
    </source>
</evidence>
<dbReference type="FunFam" id="2.60.40.60:FF:000016">
    <property type="entry name" value="Protocadherin 9"/>
    <property type="match status" value="1"/>
</dbReference>
<keyword evidence="3 13" id="KW-0812">Transmembrane</keyword>
<name>A0ABC9W2T9_GRUJA</name>
<dbReference type="Proteomes" id="UP001623348">
    <property type="component" value="Unassembled WGS sequence"/>
</dbReference>
<keyword evidence="9 13" id="KW-0472">Membrane</keyword>
<dbReference type="InterPro" id="IPR050174">
    <property type="entry name" value="Protocadherin/Cadherin-CA"/>
</dbReference>
<evidence type="ECO:0000256" key="8">
    <source>
        <dbReference type="ARBA" id="ARBA00022989"/>
    </source>
</evidence>
<dbReference type="PROSITE" id="PS00232">
    <property type="entry name" value="CADHERIN_1"/>
    <property type="match status" value="2"/>
</dbReference>
<dbReference type="PROSITE" id="PS50879">
    <property type="entry name" value="RNASE_H_1"/>
    <property type="match status" value="1"/>
</dbReference>
<accession>A0ABC9W2T9</accession>
<evidence type="ECO:0000256" key="5">
    <source>
        <dbReference type="ARBA" id="ARBA00022737"/>
    </source>
</evidence>
<dbReference type="Pfam" id="PF00028">
    <property type="entry name" value="Cadherin"/>
    <property type="match status" value="5"/>
</dbReference>
<keyword evidence="10" id="KW-0325">Glycoprotein</keyword>
<dbReference type="FunFam" id="2.60.40.60:FF:000002">
    <property type="entry name" value="Protocadherin alpha 2"/>
    <property type="match status" value="1"/>
</dbReference>
<dbReference type="FunFam" id="2.60.40.60:FF:000005">
    <property type="entry name" value="Protocadherin 9"/>
    <property type="match status" value="1"/>
</dbReference>
<sequence length="1170" mass="130168">MFKERAPSTHHATDATRRKWVTLITQRAQIGNPNHPGILEVITDWPEGKDFRISPEEEVMRDEEVPPYDKLPENEKQYALFTDGSCCIVGKYWRWKAAVWSPTRRVAEAAEGQGESSQFAEVKAIQLALDIAEREKWPTLYLYTDSWMVANALWRWLQQWKRSNWQRRGKPIWAAPLWQDIATRLEKLVVKVRHVDIHVPKSRATKEHQNNQQVDQAAKTEVAQTMNQLMDGNQGVMVGVYRCWCTIVVAIGTCCSFTLNTPQQKDPPRDRHLLLFLLFVGPFNCFASYSRATELFYSLNEGLPAGVLIGSLARDLQLPMAGGQRPAAPQPPLSFTLASRGLGGQYVQLDNRSGELHTSAMEIDREALCVESSEATVFGGAAAVSSSSSPSSESCLLLLDVLVLPQEYFRLVKVKIAIRDVNDNAPRFPVPHIRLSVPENAPVNTRLAIEHPALDPDVGTNSVQTYRLQDNYGVFTLDVEENESGERTPYLIVMGALDRETREEYVTVIVAEDGGTPPLMGSATLTIGISDINDNCPQFSDSQLNVTLYGNSSLGTHVATVHAVDMDLGSNAQITYSYSQKVPQSSRDLFHLNESTGIITLSSKVDGDTPRFHRLIILGNGPGCIPAVITVLVTIIKVMMRPPEVVPRFIANEAEGVVYLKELEPINTPIAFFTIKDPDEKYKVNCYLDGDGPFRLSPYKPYNNEYLLETTKPLDYETQQLYEISVVAWNSEGFHVNKIIKVQVLDDNDNSPVFSQQQIELSIEENNVPNAFLTKLHATDADSGERGQVSYFLGPDAPSYFSLDKTTGVLTVSTQLDREEKEKYRYTVKAVDSGFPPRESIATVTITVLDKNDNSPRFINKDFSFFVPENFPGFGEIGVISVTDADAGQNGWVALSVLNGSDIFVIDTGKGVLRAKVSLDREQQSSYILWIEAVDGGDPALSSTAKITILLLDINDNPPLVLFPQSNMSYLLVLPSTLPGSPITEVYAVDKDTGMNAVIAYSIIGRRGPRPESFRIDPKTGNITLEESLMQNDYGLYRLLVKVSDHGYPEPLHSTVMVNLFVNDTVSNESYIESLLRKEPDISIEEKQPQISIEPAHKKMESASCMPTLVALSIISLGSIALVTGMGIYICLRKGKNHHRADENLEVQIPLNGRINLHMLEKKPMEISNI</sequence>
<feature type="transmembrane region" description="Helical" evidence="13">
    <location>
        <begin position="239"/>
        <end position="260"/>
    </location>
</feature>
<dbReference type="SMART" id="SM00112">
    <property type="entry name" value="CA"/>
    <property type="match status" value="7"/>
</dbReference>
<evidence type="ECO:0000256" key="3">
    <source>
        <dbReference type="ARBA" id="ARBA00022692"/>
    </source>
</evidence>
<evidence type="ECO:0000256" key="9">
    <source>
        <dbReference type="ARBA" id="ARBA00023136"/>
    </source>
</evidence>
<feature type="domain" description="Cadherin" evidence="14">
    <location>
        <begin position="540"/>
        <end position="649"/>
    </location>
</feature>
<keyword evidence="7" id="KW-0130">Cell adhesion</keyword>
<dbReference type="CDD" id="cd11304">
    <property type="entry name" value="Cadherin_repeat"/>
    <property type="match status" value="6"/>
</dbReference>
<dbReference type="InterPro" id="IPR015919">
    <property type="entry name" value="Cadherin-like_sf"/>
</dbReference>
<dbReference type="PANTHER" id="PTHR24028">
    <property type="entry name" value="CADHERIN-87A"/>
    <property type="match status" value="1"/>
</dbReference>
<feature type="domain" description="RNase H type-1" evidence="15">
    <location>
        <begin position="74"/>
        <end position="223"/>
    </location>
</feature>
<keyword evidence="4" id="KW-0732">Signal</keyword>
<dbReference type="Pfam" id="PF00075">
    <property type="entry name" value="RNase_H"/>
    <property type="match status" value="1"/>
</dbReference>
<keyword evidence="17" id="KW-1185">Reference proteome</keyword>
<dbReference type="AlphaFoldDB" id="A0ABC9W2T9"/>
<dbReference type="InterPro" id="IPR002126">
    <property type="entry name" value="Cadherin-like_dom"/>
</dbReference>
<dbReference type="GO" id="GO:0005886">
    <property type="term" value="C:plasma membrane"/>
    <property type="evidence" value="ECO:0007669"/>
    <property type="project" value="UniProtKB-SubCell"/>
</dbReference>
<keyword evidence="8 13" id="KW-1133">Transmembrane helix</keyword>
<feature type="domain" description="Cadherin" evidence="14">
    <location>
        <begin position="965"/>
        <end position="1082"/>
    </location>
</feature>
<keyword evidence="6 12" id="KW-0106">Calcium</keyword>
<dbReference type="GO" id="GO:0007155">
    <property type="term" value="P:cell adhesion"/>
    <property type="evidence" value="ECO:0007669"/>
    <property type="project" value="UniProtKB-KW"/>
</dbReference>
<evidence type="ECO:0000256" key="2">
    <source>
        <dbReference type="ARBA" id="ARBA00022475"/>
    </source>
</evidence>
<dbReference type="Gene3D" id="3.30.420.10">
    <property type="entry name" value="Ribonuclease H-like superfamily/Ribonuclease H"/>
    <property type="match status" value="1"/>
</dbReference>
<evidence type="ECO:0000256" key="12">
    <source>
        <dbReference type="PROSITE-ProRule" id="PRU00043"/>
    </source>
</evidence>
<evidence type="ECO:0000259" key="15">
    <source>
        <dbReference type="PROSITE" id="PS50879"/>
    </source>
</evidence>
<evidence type="ECO:0000259" key="14">
    <source>
        <dbReference type="PROSITE" id="PS50268"/>
    </source>
</evidence>
<comment type="caution">
    <text evidence="16">The sequence shown here is derived from an EMBL/GenBank/DDBJ whole genome shotgun (WGS) entry which is preliminary data.</text>
</comment>
<dbReference type="PRINTS" id="PR00205">
    <property type="entry name" value="CADHERIN"/>
</dbReference>
<evidence type="ECO:0000256" key="11">
    <source>
        <dbReference type="ARBA" id="ARBA00072296"/>
    </source>
</evidence>
<feature type="domain" description="Cadherin" evidence="14">
    <location>
        <begin position="755"/>
        <end position="858"/>
    </location>
</feature>
<evidence type="ECO:0000256" key="7">
    <source>
        <dbReference type="ARBA" id="ARBA00022889"/>
    </source>
</evidence>
<evidence type="ECO:0000313" key="16">
    <source>
        <dbReference type="EMBL" id="GAB0179920.1"/>
    </source>
</evidence>
<feature type="domain" description="Cadherin" evidence="14">
    <location>
        <begin position="291"/>
        <end position="428"/>
    </location>
</feature>
<feature type="transmembrane region" description="Helical" evidence="13">
    <location>
        <begin position="272"/>
        <end position="290"/>
    </location>
</feature>
<evidence type="ECO:0000256" key="4">
    <source>
        <dbReference type="ARBA" id="ARBA00022729"/>
    </source>
</evidence>
<dbReference type="FunFam" id="2.60.40.60:FF:000145">
    <property type="entry name" value="protocadherin-20"/>
    <property type="match status" value="1"/>
</dbReference>